<dbReference type="EMBL" id="JEMT01007923">
    <property type="protein sequence ID" value="EXX78818.1"/>
    <property type="molecule type" value="Genomic_DNA"/>
</dbReference>
<protein>
    <recommendedName>
        <fullName evidence="1">Nitrogen regulatory protein areA GATA-like domain-containing protein</fullName>
    </recommendedName>
</protein>
<comment type="caution">
    <text evidence="2">The sequence shown here is derived from an EMBL/GenBank/DDBJ whole genome shotgun (WGS) entry which is preliminary data.</text>
</comment>
<dbReference type="HOGENOM" id="CLU_3088495_0_0_1"/>
<dbReference type="STRING" id="1432141.A0A015NHD0"/>
<reference evidence="2 3" key="1">
    <citation type="submission" date="2014-02" db="EMBL/GenBank/DDBJ databases">
        <title>Single nucleus genome sequencing reveals high similarity among nuclei of an endomycorrhizal fungus.</title>
        <authorList>
            <person name="Lin K."/>
            <person name="Geurts R."/>
            <person name="Zhang Z."/>
            <person name="Limpens E."/>
            <person name="Saunders D.G."/>
            <person name="Mu D."/>
            <person name="Pang E."/>
            <person name="Cao H."/>
            <person name="Cha H."/>
            <person name="Lin T."/>
            <person name="Zhou Q."/>
            <person name="Shang Y."/>
            <person name="Li Y."/>
            <person name="Ivanov S."/>
            <person name="Sharma T."/>
            <person name="Velzen R.V."/>
            <person name="Ruijter N.D."/>
            <person name="Aanen D.K."/>
            <person name="Win J."/>
            <person name="Kamoun S."/>
            <person name="Bisseling T."/>
            <person name="Huang S."/>
        </authorList>
    </citation>
    <scope>NUCLEOTIDE SEQUENCE [LARGE SCALE GENOMIC DNA]</scope>
    <source>
        <strain evidence="3">DAOM197198w</strain>
    </source>
</reference>
<organism evidence="2 3">
    <name type="scientific">Rhizophagus irregularis (strain DAOM 197198w)</name>
    <name type="common">Glomus intraradices</name>
    <dbReference type="NCBI Taxonomy" id="1432141"/>
    <lineage>
        <taxon>Eukaryota</taxon>
        <taxon>Fungi</taxon>
        <taxon>Fungi incertae sedis</taxon>
        <taxon>Mucoromycota</taxon>
        <taxon>Glomeromycotina</taxon>
        <taxon>Glomeromycetes</taxon>
        <taxon>Glomerales</taxon>
        <taxon>Glomeraceae</taxon>
        <taxon>Rhizophagus</taxon>
    </lineage>
</organism>
<accession>A0A015NHD0</accession>
<name>A0A015NHD0_RHIIW</name>
<sequence length="52" mass="6427">MQSDDPIAAQVWKFFTRTKQNLPNQQRMENLTWRMMALSMRKKQQEQRSREK</sequence>
<dbReference type="AlphaFoldDB" id="A0A015NHD0"/>
<dbReference type="Pfam" id="PF08550">
    <property type="entry name" value="GATA_AreA"/>
    <property type="match status" value="1"/>
</dbReference>
<proteinExistence type="predicted"/>
<evidence type="ECO:0000313" key="3">
    <source>
        <dbReference type="Proteomes" id="UP000022910"/>
    </source>
</evidence>
<keyword evidence="3" id="KW-1185">Reference proteome</keyword>
<feature type="domain" description="Nitrogen regulatory protein areA GATA-like" evidence="1">
    <location>
        <begin position="11"/>
        <end position="37"/>
    </location>
</feature>
<evidence type="ECO:0000259" key="1">
    <source>
        <dbReference type="Pfam" id="PF08550"/>
    </source>
</evidence>
<dbReference type="OrthoDB" id="515401at2759"/>
<dbReference type="InterPro" id="IPR013860">
    <property type="entry name" value="AreA_GATA"/>
</dbReference>
<evidence type="ECO:0000313" key="2">
    <source>
        <dbReference type="EMBL" id="EXX78818.1"/>
    </source>
</evidence>
<dbReference type="Proteomes" id="UP000022910">
    <property type="component" value="Unassembled WGS sequence"/>
</dbReference>
<gene>
    <name evidence="2" type="ORF">RirG_011610</name>
</gene>